<protein>
    <recommendedName>
        <fullName evidence="4 5">Nascent polypeptide-associated complex protein</fullName>
    </recommendedName>
</protein>
<feature type="domain" description="NAC-A/B" evidence="6">
    <location>
        <begin position="7"/>
        <end position="75"/>
    </location>
</feature>
<evidence type="ECO:0000313" key="8">
    <source>
        <dbReference type="Proteomes" id="UP000070657"/>
    </source>
</evidence>
<comment type="similarity">
    <text evidence="4">Belongs to the NAC-alpha family.</text>
</comment>
<dbReference type="GO" id="GO:0003723">
    <property type="term" value="F:RNA binding"/>
    <property type="evidence" value="ECO:0007669"/>
    <property type="project" value="UniProtKB-UniRule"/>
</dbReference>
<evidence type="ECO:0000256" key="2">
    <source>
        <dbReference type="ARBA" id="ARBA00022884"/>
    </source>
</evidence>
<dbReference type="Pfam" id="PF01849">
    <property type="entry name" value="NAC"/>
    <property type="match status" value="1"/>
</dbReference>
<keyword evidence="3 4" id="KW-0653">Protein transport</keyword>
<dbReference type="GO" id="GO:0015031">
    <property type="term" value="P:protein transport"/>
    <property type="evidence" value="ECO:0007669"/>
    <property type="project" value="UniProtKB-UniRule"/>
</dbReference>
<comment type="function">
    <text evidence="4">Contacts the emerging nascent chain on the ribosome.</text>
</comment>
<dbReference type="CDD" id="cd14359">
    <property type="entry name" value="UBA_AeNAC"/>
    <property type="match status" value="1"/>
</dbReference>
<dbReference type="Gene3D" id="1.10.8.10">
    <property type="entry name" value="DNA helicase RuvA subunit, C-terminal domain"/>
    <property type="match status" value="1"/>
</dbReference>
<dbReference type="Proteomes" id="UP000070657">
    <property type="component" value="Unassembled WGS sequence"/>
</dbReference>
<dbReference type="InterPro" id="IPR005231">
    <property type="entry name" value="NAC_arc"/>
</dbReference>
<dbReference type="Pfam" id="PF19026">
    <property type="entry name" value="UBA_HYPK"/>
    <property type="match status" value="1"/>
</dbReference>
<dbReference type="InterPro" id="IPR044034">
    <property type="entry name" value="NAC-like_UBA"/>
</dbReference>
<dbReference type="InterPro" id="IPR038187">
    <property type="entry name" value="NAC_A/B_dom_sf"/>
</dbReference>
<dbReference type="InterPro" id="IPR002715">
    <property type="entry name" value="Nas_poly-pep-assoc_cplx_dom"/>
</dbReference>
<evidence type="ECO:0000256" key="1">
    <source>
        <dbReference type="ARBA" id="ARBA00022448"/>
    </source>
</evidence>
<keyword evidence="2 4" id="KW-0694">RNA-binding</keyword>
<sequence>MFGGRGGFDSKQLRKMMKQMGIEMEELSGVEEVTIKMSDKELVFTDPEVQLTEAQGQKTYQIIGKPTERELGPEISDEDVKMVVEQTDVDEETARKALEETEGDIAQAIVNLGES</sequence>
<dbReference type="SMART" id="SM01407">
    <property type="entry name" value="NAC"/>
    <property type="match status" value="1"/>
</dbReference>
<reference evidence="7 8" key="1">
    <citation type="journal article" date="2016" name="Sci. Rep.">
        <title>Metabolic traits of an uncultured archaeal lineage -MSBL1- from brine pools of the Red Sea.</title>
        <authorList>
            <person name="Mwirichia R."/>
            <person name="Alam I."/>
            <person name="Rashid M."/>
            <person name="Vinu M."/>
            <person name="Ba-Alawi W."/>
            <person name="Anthony Kamau A."/>
            <person name="Kamanda Ngugi D."/>
            <person name="Goker M."/>
            <person name="Klenk H.P."/>
            <person name="Bajic V."/>
            <person name="Stingl U."/>
        </authorList>
    </citation>
    <scope>NUCLEOTIDE SEQUENCE [LARGE SCALE GENOMIC DNA]</scope>
    <source>
        <strain evidence="7">SCGC-AAA259E22</strain>
    </source>
</reference>
<keyword evidence="8" id="KW-1185">Reference proteome</keyword>
<dbReference type="AlphaFoldDB" id="A0A133UGL7"/>
<proteinExistence type="inferred from homology"/>
<dbReference type="EMBL" id="LHXP01000023">
    <property type="protein sequence ID" value="KXA93287.1"/>
    <property type="molecule type" value="Genomic_DNA"/>
</dbReference>
<dbReference type="NCBIfam" id="TIGR00264">
    <property type="entry name" value="archaeal-type nascent polypeptide-associated complex protein"/>
    <property type="match status" value="1"/>
</dbReference>
<evidence type="ECO:0000256" key="5">
    <source>
        <dbReference type="NCBIfam" id="TIGR00264"/>
    </source>
</evidence>
<organism evidence="7 8">
    <name type="scientific">candidate division MSBL1 archaeon SCGC-AAA259E22</name>
    <dbReference type="NCBI Taxonomy" id="1698265"/>
    <lineage>
        <taxon>Archaea</taxon>
        <taxon>Methanobacteriati</taxon>
        <taxon>Methanobacteriota</taxon>
        <taxon>candidate division MSBL1</taxon>
    </lineage>
</organism>
<dbReference type="CDD" id="cd22054">
    <property type="entry name" value="NAC_NACA"/>
    <property type="match status" value="1"/>
</dbReference>
<comment type="caution">
    <text evidence="7">The sequence shown here is derived from an EMBL/GenBank/DDBJ whole genome shotgun (WGS) entry which is preliminary data.</text>
</comment>
<evidence type="ECO:0000256" key="3">
    <source>
        <dbReference type="ARBA" id="ARBA00022927"/>
    </source>
</evidence>
<keyword evidence="1 4" id="KW-0813">Transport</keyword>
<dbReference type="PROSITE" id="PS51151">
    <property type="entry name" value="NAC_AB"/>
    <property type="match status" value="1"/>
</dbReference>
<name>A0A133UGL7_9EURY</name>
<evidence type="ECO:0000259" key="6">
    <source>
        <dbReference type="PROSITE" id="PS51151"/>
    </source>
</evidence>
<dbReference type="Gene3D" id="2.20.70.30">
    <property type="entry name" value="Nascent polypeptide-associated complex domain"/>
    <property type="match status" value="1"/>
</dbReference>
<accession>A0A133UGL7</accession>
<gene>
    <name evidence="4" type="primary">nac</name>
    <name evidence="7" type="ORF">AKJ66_02395</name>
</gene>
<evidence type="ECO:0000313" key="7">
    <source>
        <dbReference type="EMBL" id="KXA93287.1"/>
    </source>
</evidence>
<comment type="subunit">
    <text evidence="4">Homodimer. Interacts with the ribosome. Binds ribosomal RNA.</text>
</comment>
<dbReference type="HAMAP" id="MF_00814">
    <property type="entry name" value="NAC_arch"/>
    <property type="match status" value="1"/>
</dbReference>
<dbReference type="PATRIC" id="fig|1698265.3.peg.395"/>
<dbReference type="InterPro" id="IPR009060">
    <property type="entry name" value="UBA-like_sf"/>
</dbReference>
<dbReference type="SUPFAM" id="SSF46934">
    <property type="entry name" value="UBA-like"/>
    <property type="match status" value="1"/>
</dbReference>
<evidence type="ECO:0000256" key="4">
    <source>
        <dbReference type="HAMAP-Rule" id="MF_00814"/>
    </source>
</evidence>